<evidence type="ECO:0000313" key="9">
    <source>
        <dbReference type="Proteomes" id="UP001595791"/>
    </source>
</evidence>
<dbReference type="Gene3D" id="2.40.30.130">
    <property type="match status" value="1"/>
</dbReference>
<comment type="cofactor">
    <cofactor evidence="1">
        <name>Zn(2+)</name>
        <dbReference type="ChEBI" id="CHEBI:29105"/>
    </cofactor>
</comment>
<comment type="caution">
    <text evidence="8">The sequence shown here is derived from an EMBL/GenBank/DDBJ whole genome shotgun (WGS) entry which is preliminary data.</text>
</comment>
<gene>
    <name evidence="8" type="ORF">ACFOW7_15990</name>
</gene>
<dbReference type="InterPro" id="IPR018165">
    <property type="entry name" value="Ala-tRNA-synth_IIc_core"/>
</dbReference>
<dbReference type="PANTHER" id="PTHR43462:SF1">
    <property type="entry name" value="ALANYL-TRNA EDITING PROTEIN AARSD1"/>
    <property type="match status" value="1"/>
</dbReference>
<organism evidence="8 9">
    <name type="scientific">Chitinimonas lacunae</name>
    <dbReference type="NCBI Taxonomy" id="1963018"/>
    <lineage>
        <taxon>Bacteria</taxon>
        <taxon>Pseudomonadati</taxon>
        <taxon>Pseudomonadota</taxon>
        <taxon>Betaproteobacteria</taxon>
        <taxon>Neisseriales</taxon>
        <taxon>Chitinibacteraceae</taxon>
        <taxon>Chitinimonas</taxon>
    </lineage>
</organism>
<dbReference type="Gene3D" id="3.30.980.10">
    <property type="entry name" value="Threonyl-trna Synthetase, Chain A, domain 2"/>
    <property type="match status" value="1"/>
</dbReference>
<dbReference type="EMBL" id="JBHSBU010000001">
    <property type="protein sequence ID" value="MFC4160840.1"/>
    <property type="molecule type" value="Genomic_DNA"/>
</dbReference>
<evidence type="ECO:0000256" key="2">
    <source>
        <dbReference type="ARBA" id="ARBA00004496"/>
    </source>
</evidence>
<dbReference type="SUPFAM" id="SSF50447">
    <property type="entry name" value="Translation proteins"/>
    <property type="match status" value="1"/>
</dbReference>
<sequence>MTAWLFRDDAYQTSTDAIVLDIDQHTVRLDRTVFYPNGGGQPGDSGWLEHPDGRRLRIRDTVKGEQPDEIVHLLDPDADLSGFAPGTSLRAVLDWERRHRHMRYHTCLHLLCAVIPAPVTGGQVASDKARLDFAIEMAALDAAAIEARLNALIAAASPVESRWIDDAELDANPQLVRTMSVQPPRGQGRVRLIAIDGIDLQPCGGTHVRNTAEIGPVVVQKIKSEGKRNKRVVIAFAGE</sequence>
<keyword evidence="4" id="KW-0479">Metal-binding</keyword>
<name>A0ABV8MVH3_9NEIS</name>
<dbReference type="PROSITE" id="PS50860">
    <property type="entry name" value="AA_TRNA_LIGASE_II_ALA"/>
    <property type="match status" value="1"/>
</dbReference>
<dbReference type="InterPro" id="IPR009000">
    <property type="entry name" value="Transl_B-barrel_sf"/>
</dbReference>
<keyword evidence="5" id="KW-0862">Zinc</keyword>
<evidence type="ECO:0000256" key="4">
    <source>
        <dbReference type="ARBA" id="ARBA00022723"/>
    </source>
</evidence>
<accession>A0ABV8MVH3</accession>
<dbReference type="Proteomes" id="UP001595791">
    <property type="component" value="Unassembled WGS sequence"/>
</dbReference>
<dbReference type="InterPro" id="IPR018163">
    <property type="entry name" value="Thr/Ala-tRNA-synth_IIc_edit"/>
</dbReference>
<keyword evidence="9" id="KW-1185">Reference proteome</keyword>
<evidence type="ECO:0000256" key="3">
    <source>
        <dbReference type="ARBA" id="ARBA00017959"/>
    </source>
</evidence>
<evidence type="ECO:0000259" key="7">
    <source>
        <dbReference type="PROSITE" id="PS50860"/>
    </source>
</evidence>
<reference evidence="9" key="1">
    <citation type="journal article" date="2019" name="Int. J. Syst. Evol. Microbiol.">
        <title>The Global Catalogue of Microorganisms (GCM) 10K type strain sequencing project: providing services to taxonomists for standard genome sequencing and annotation.</title>
        <authorList>
            <consortium name="The Broad Institute Genomics Platform"/>
            <consortium name="The Broad Institute Genome Sequencing Center for Infectious Disease"/>
            <person name="Wu L."/>
            <person name="Ma J."/>
        </authorList>
    </citation>
    <scope>NUCLEOTIDE SEQUENCE [LARGE SCALE GENOMIC DNA]</scope>
    <source>
        <strain evidence="9">LMG 29894</strain>
    </source>
</reference>
<dbReference type="InterPro" id="IPR012947">
    <property type="entry name" value="tRNA_SAD"/>
</dbReference>
<dbReference type="InterPro" id="IPR018164">
    <property type="entry name" value="Ala-tRNA-synth_IIc_N"/>
</dbReference>
<dbReference type="InterPro" id="IPR051335">
    <property type="entry name" value="Alanyl-tRNA_Editing_Enzymes"/>
</dbReference>
<evidence type="ECO:0000256" key="6">
    <source>
        <dbReference type="ARBA" id="ARBA00032577"/>
    </source>
</evidence>
<dbReference type="SUPFAM" id="SSF55186">
    <property type="entry name" value="ThrRS/AlaRS common domain"/>
    <property type="match status" value="1"/>
</dbReference>
<dbReference type="Pfam" id="PF07973">
    <property type="entry name" value="tRNA_SAD"/>
    <property type="match status" value="1"/>
</dbReference>
<comment type="subcellular location">
    <subcellularLocation>
        <location evidence="2">Cytoplasm</location>
    </subcellularLocation>
</comment>
<proteinExistence type="predicted"/>
<protein>
    <recommendedName>
        <fullName evidence="3">Alanine--tRNA ligase</fullName>
    </recommendedName>
    <alternativeName>
        <fullName evidence="6">Alanyl-tRNA synthetase</fullName>
    </alternativeName>
</protein>
<evidence type="ECO:0000256" key="5">
    <source>
        <dbReference type="ARBA" id="ARBA00022833"/>
    </source>
</evidence>
<evidence type="ECO:0000313" key="8">
    <source>
        <dbReference type="EMBL" id="MFC4160840.1"/>
    </source>
</evidence>
<dbReference type="SMART" id="SM00863">
    <property type="entry name" value="tRNA_SAD"/>
    <property type="match status" value="1"/>
</dbReference>
<evidence type="ECO:0000256" key="1">
    <source>
        <dbReference type="ARBA" id="ARBA00001947"/>
    </source>
</evidence>
<feature type="domain" description="Alanyl-transfer RNA synthetases family profile" evidence="7">
    <location>
        <begin position="1"/>
        <end position="239"/>
    </location>
</feature>
<dbReference type="PANTHER" id="PTHR43462">
    <property type="entry name" value="ALANYL-TRNA EDITING PROTEIN"/>
    <property type="match status" value="1"/>
</dbReference>
<dbReference type="RefSeq" id="WP_378166108.1">
    <property type="nucleotide sequence ID" value="NZ_JBHSBU010000001.1"/>
</dbReference>
<dbReference type="Pfam" id="PF01411">
    <property type="entry name" value="tRNA-synt_2c"/>
    <property type="match status" value="1"/>
</dbReference>